<sequence>MAPASLFRLRTLVLAVASAAALMACGGGGNTVSLMPAASGGAAAPTGTGNSGGGTAATPETVTIPAEPAGLGRADTAPIPSVVAYVDTGATNQRDNPCNVTLDTNAGARVLQGFLDIWTPSSLKVDAGVNLAAANGCPAVTPSTWSGIPGDSTDGTVKNATIHAANINYVKTVTQARTTAQGLAAYLDDRRGKGYSVSDGMGPLTSAWRAGTQQTTTITAVDPNTAIAPAVNDGGNNVGVGSSGGNANLGLAVDFINGLAAGSTEPPKRFYKYARPWRWSSDVKVVPALESAKSSTPATDGGFPSGHTAEAWRDTLAMAWLVPQRYQELIARAMEMGENRILAGMHSPLDTMGGRVHATAVVAYNLSSVASYGDAAKKAAFDQAQAWLRTQTGSADFNALAAYARTPRTSDATQPDFDRFSDTAAWRKTYLQRMTYGLGTTGAAGQPATVPKSAEVLLETRLPYLSADQRRVVLKSTAIDSGFPLGNDGEGWGRLNLFAAADGYGRFDGDVAVTMDASQGGFSAFDRWRNDIYGAGKLTKLGSGSLRLSGNNGYAGGTVLAAGTLGADSATALGVGDVFVKGGTLESAVASLPLVIPGRFTQTAGTLSVVAGANGAGLLQVGGTAAIAGGNLAVRFASGATPKVGDTITVLQAASRQGRFAGVTVQGFGKLSVSYTANAVLVRLDGV</sequence>
<comment type="caution">
    <text evidence="5">The sequence shown here is derived from an EMBL/GenBank/DDBJ whole genome shotgun (WGS) entry which is preliminary data.</text>
</comment>
<accession>A0A147GNZ3</accession>
<dbReference type="InterPro" id="IPR013425">
    <property type="entry name" value="Autotrns_rpt"/>
</dbReference>
<dbReference type="GO" id="GO:0003993">
    <property type="term" value="F:acid phosphatase activity"/>
    <property type="evidence" value="ECO:0007669"/>
    <property type="project" value="InterPro"/>
</dbReference>
<dbReference type="InterPro" id="IPR000326">
    <property type="entry name" value="PAP2/HPO"/>
</dbReference>
<dbReference type="AlphaFoldDB" id="A0A147GNZ3"/>
<keyword evidence="1 3" id="KW-0732">Signal</keyword>
<evidence type="ECO:0000313" key="6">
    <source>
        <dbReference type="Proteomes" id="UP000072741"/>
    </source>
</evidence>
<feature type="domain" description="Phosphatidic acid phosphatase type 2/haloperoxidase" evidence="4">
    <location>
        <begin position="248"/>
        <end position="366"/>
    </location>
</feature>
<keyword evidence="6" id="KW-1185">Reference proteome</keyword>
<dbReference type="PATRIC" id="fig|433924.3.peg.1133"/>
<proteinExistence type="predicted"/>
<feature type="signal peptide" evidence="3">
    <location>
        <begin position="1"/>
        <end position="24"/>
    </location>
</feature>
<dbReference type="CDD" id="cd03397">
    <property type="entry name" value="PAP2_acid_phosphatase"/>
    <property type="match status" value="1"/>
</dbReference>
<evidence type="ECO:0000256" key="2">
    <source>
        <dbReference type="SAM" id="MobiDB-lite"/>
    </source>
</evidence>
<name>A0A147GNZ3_9BURK</name>
<gene>
    <name evidence="5" type="ORF">NS331_20505</name>
</gene>
<feature type="region of interest" description="Disordered" evidence="2">
    <location>
        <begin position="39"/>
        <end position="60"/>
    </location>
</feature>
<evidence type="ECO:0000259" key="4">
    <source>
        <dbReference type="SMART" id="SM00014"/>
    </source>
</evidence>
<feature type="compositionally biased region" description="Low complexity" evidence="2">
    <location>
        <begin position="39"/>
        <end position="48"/>
    </location>
</feature>
<organism evidence="5 6">
    <name type="scientific">Pseudacidovorax intermedius</name>
    <dbReference type="NCBI Taxonomy" id="433924"/>
    <lineage>
        <taxon>Bacteria</taxon>
        <taxon>Pseudomonadati</taxon>
        <taxon>Pseudomonadota</taxon>
        <taxon>Betaproteobacteria</taxon>
        <taxon>Burkholderiales</taxon>
        <taxon>Comamonadaceae</taxon>
        <taxon>Pseudacidovorax</taxon>
    </lineage>
</organism>
<dbReference type="InterPro" id="IPR036938">
    <property type="entry name" value="PAP2/HPO_sf"/>
</dbReference>
<dbReference type="Gene3D" id="1.20.144.10">
    <property type="entry name" value="Phosphatidic acid phosphatase type 2/haloperoxidase"/>
    <property type="match status" value="1"/>
</dbReference>
<dbReference type="OrthoDB" id="9780507at2"/>
<dbReference type="NCBIfam" id="TIGR02601">
    <property type="entry name" value="autotrns_rpt"/>
    <property type="match status" value="1"/>
</dbReference>
<dbReference type="GO" id="GO:0030288">
    <property type="term" value="C:outer membrane-bounded periplasmic space"/>
    <property type="evidence" value="ECO:0007669"/>
    <property type="project" value="InterPro"/>
</dbReference>
<feature type="chain" id="PRO_5007546489" description="Phosphatidic acid phosphatase type 2/haloperoxidase domain-containing protein" evidence="3">
    <location>
        <begin position="25"/>
        <end position="687"/>
    </location>
</feature>
<dbReference type="RefSeq" id="WP_058643796.1">
    <property type="nucleotide sequence ID" value="NZ_LDSL01000141.1"/>
</dbReference>
<dbReference type="InterPro" id="IPR001011">
    <property type="entry name" value="Acid_Pase_classA_bac"/>
</dbReference>
<reference evidence="5 6" key="1">
    <citation type="journal article" date="2016" name="Front. Microbiol.">
        <title>Genomic Resource of Rice Seed Associated Bacteria.</title>
        <authorList>
            <person name="Midha S."/>
            <person name="Bansal K."/>
            <person name="Sharma S."/>
            <person name="Kumar N."/>
            <person name="Patil P.P."/>
            <person name="Chaudhry V."/>
            <person name="Patil P.B."/>
        </authorList>
    </citation>
    <scope>NUCLEOTIDE SEQUENCE [LARGE SCALE GENOMIC DNA]</scope>
    <source>
        <strain evidence="5 6">NS331</strain>
    </source>
</reference>
<evidence type="ECO:0000256" key="3">
    <source>
        <dbReference type="SAM" id="SignalP"/>
    </source>
</evidence>
<dbReference type="PRINTS" id="PR00483">
    <property type="entry name" value="BACPHPHTASE"/>
</dbReference>
<dbReference type="SUPFAM" id="SSF48317">
    <property type="entry name" value="Acid phosphatase/Vanadium-dependent haloperoxidase"/>
    <property type="match status" value="1"/>
</dbReference>
<protein>
    <recommendedName>
        <fullName evidence="4">Phosphatidic acid phosphatase type 2/haloperoxidase domain-containing protein</fullName>
    </recommendedName>
</protein>
<dbReference type="Pfam" id="PF12951">
    <property type="entry name" value="PATR"/>
    <property type="match status" value="1"/>
</dbReference>
<evidence type="ECO:0000256" key="1">
    <source>
        <dbReference type="ARBA" id="ARBA00022729"/>
    </source>
</evidence>
<evidence type="ECO:0000313" key="5">
    <source>
        <dbReference type="EMBL" id="KTT15518.1"/>
    </source>
</evidence>
<dbReference type="SUPFAM" id="SSF51126">
    <property type="entry name" value="Pectin lyase-like"/>
    <property type="match status" value="1"/>
</dbReference>
<dbReference type="EMBL" id="LDSL01000141">
    <property type="protein sequence ID" value="KTT15518.1"/>
    <property type="molecule type" value="Genomic_DNA"/>
</dbReference>
<dbReference type="SMART" id="SM00014">
    <property type="entry name" value="acidPPc"/>
    <property type="match status" value="1"/>
</dbReference>
<dbReference type="InterPro" id="IPR011050">
    <property type="entry name" value="Pectin_lyase_fold/virulence"/>
</dbReference>
<dbReference type="Pfam" id="PF01569">
    <property type="entry name" value="PAP2"/>
    <property type="match status" value="1"/>
</dbReference>
<dbReference type="Proteomes" id="UP000072741">
    <property type="component" value="Unassembled WGS sequence"/>
</dbReference>